<dbReference type="SUPFAM" id="SSF52540">
    <property type="entry name" value="P-loop containing nucleoside triphosphate hydrolases"/>
    <property type="match status" value="1"/>
</dbReference>
<evidence type="ECO:0000313" key="10">
    <source>
        <dbReference type="EMBL" id="CAE8738972.1"/>
    </source>
</evidence>
<evidence type="ECO:0000256" key="7">
    <source>
        <dbReference type="SAM" id="Coils"/>
    </source>
</evidence>
<protein>
    <recommendedName>
        <fullName evidence="6">Kinesin-like protein</fullName>
    </recommendedName>
</protein>
<feature type="compositionally biased region" description="Basic and acidic residues" evidence="8">
    <location>
        <begin position="661"/>
        <end position="681"/>
    </location>
</feature>
<dbReference type="GO" id="GO:0003777">
    <property type="term" value="F:microtubule motor activity"/>
    <property type="evidence" value="ECO:0007669"/>
    <property type="project" value="InterPro"/>
</dbReference>
<keyword evidence="4 5" id="KW-0505">Motor protein</keyword>
<feature type="compositionally biased region" description="Basic and acidic residues" evidence="8">
    <location>
        <begin position="692"/>
        <end position="713"/>
    </location>
</feature>
<dbReference type="PRINTS" id="PR00380">
    <property type="entry name" value="KINESINHEAVY"/>
</dbReference>
<dbReference type="SMART" id="SM00129">
    <property type="entry name" value="KISc"/>
    <property type="match status" value="1"/>
</dbReference>
<dbReference type="GO" id="GO:0005874">
    <property type="term" value="C:microtubule"/>
    <property type="evidence" value="ECO:0007669"/>
    <property type="project" value="UniProtKB-KW"/>
</dbReference>
<feature type="coiled-coil region" evidence="7">
    <location>
        <begin position="460"/>
        <end position="487"/>
    </location>
</feature>
<evidence type="ECO:0000256" key="5">
    <source>
        <dbReference type="PROSITE-ProRule" id="PRU00283"/>
    </source>
</evidence>
<feature type="domain" description="Kinesin motor" evidence="9">
    <location>
        <begin position="85"/>
        <end position="425"/>
    </location>
</feature>
<proteinExistence type="inferred from homology"/>
<dbReference type="InterPro" id="IPR019821">
    <property type="entry name" value="Kinesin_motor_CS"/>
</dbReference>
<feature type="region of interest" description="Disordered" evidence="8">
    <location>
        <begin position="21"/>
        <end position="85"/>
    </location>
</feature>
<feature type="region of interest" description="Disordered" evidence="8">
    <location>
        <begin position="661"/>
        <end position="713"/>
    </location>
</feature>
<evidence type="ECO:0000256" key="8">
    <source>
        <dbReference type="SAM" id="MobiDB-lite"/>
    </source>
</evidence>
<evidence type="ECO:0000256" key="2">
    <source>
        <dbReference type="ARBA" id="ARBA00022840"/>
    </source>
</evidence>
<feature type="region of interest" description="Disordered" evidence="8">
    <location>
        <begin position="726"/>
        <end position="760"/>
    </location>
</feature>
<feature type="binding site" evidence="5">
    <location>
        <begin position="172"/>
        <end position="179"/>
    </location>
    <ligand>
        <name>ATP</name>
        <dbReference type="ChEBI" id="CHEBI:30616"/>
    </ligand>
</feature>
<sequence>MVIEGALKEKLASLNFKPISRRTGRPLVGGPGPATAGVFTADTAPSAAGGGSGLGATAPSSTERRTSGGADNLRSSLPPIRDGPAVRVAVRCRPPSNSSEPVADLASETAGEKVILRFNSTKEGDIPVAGLTSFRCDAYLGPDSTQEELFAQVAPIVRQIMEGSNASVLCHGITGAGKTYSMAGGLQEEPSSAGIVKRVSRRMFEYIRERSANGAVYMVEASYLQIFSPDGASEEIVDLLADAYDGKLEVKQDPQNEQSFVCENLRRVTIRTSDDVVEALSKGRQRSEAIQCSKGCVASRSHCIFVLATECLAEPAAAGLEPVVTRSKLMLVDLAGSESLLKAVPESSDDLARRQALGINRVLSNLASAIDGSATIGRSSALTSLLKDCLGGGARTLLVANIGPELRDLEETVKTLTFAQGLVVTSPVRNVEATSNPTDEDEISLLQMKKRHLECISKLKEKASDSREEELEDRRRIQQEMAEINNKLLTKDSAEQTMGEMRREQFGKIDEMKDQMTQAMREQLDQLRKTSYEDMETLRRHVEKSSLEAWKAKKETEEHEAKEVRLQAELQQARQAGRDAEAEASALKVRLATAEERRNMLQERQEELRKERIDFDEERKGLRHQGEQQWQRMTVVEAELQKFKSGAEVGSVELNRLNAARAEDNENSRQEREHWRARDVEMNSEIRNLQRQLDEAKKDHEVQELKAESERREAVGKLKMKLERLQGEASSRADQLNESQKQVASLEAERAMAQQREDAMRHQANLEIKRRQEELEDARAREAELMQMLHEVQDSIIVASGTGDLSPPTHSTHGSYDS</sequence>
<dbReference type="GO" id="GO:0008017">
    <property type="term" value="F:microtubule binding"/>
    <property type="evidence" value="ECO:0007669"/>
    <property type="project" value="InterPro"/>
</dbReference>
<dbReference type="GO" id="GO:0005524">
    <property type="term" value="F:ATP binding"/>
    <property type="evidence" value="ECO:0007669"/>
    <property type="project" value="UniProtKB-UniRule"/>
</dbReference>
<gene>
    <name evidence="10" type="ORF">PGLA2088_LOCUS49419</name>
</gene>
<evidence type="ECO:0000256" key="4">
    <source>
        <dbReference type="ARBA" id="ARBA00023175"/>
    </source>
</evidence>
<dbReference type="Pfam" id="PF00225">
    <property type="entry name" value="Kinesin"/>
    <property type="match status" value="1"/>
</dbReference>
<keyword evidence="2 5" id="KW-0067">ATP-binding</keyword>
<dbReference type="PANTHER" id="PTHR47968:SF75">
    <property type="entry name" value="CENTROMERE-ASSOCIATED PROTEIN E"/>
    <property type="match status" value="1"/>
</dbReference>
<evidence type="ECO:0000313" key="11">
    <source>
        <dbReference type="Proteomes" id="UP000626109"/>
    </source>
</evidence>
<reference evidence="10" key="1">
    <citation type="submission" date="2021-02" db="EMBL/GenBank/DDBJ databases">
        <authorList>
            <person name="Dougan E. K."/>
            <person name="Rhodes N."/>
            <person name="Thang M."/>
            <person name="Chan C."/>
        </authorList>
    </citation>
    <scope>NUCLEOTIDE SEQUENCE</scope>
</reference>
<dbReference type="InterPro" id="IPR027640">
    <property type="entry name" value="Kinesin-like_fam"/>
</dbReference>
<evidence type="ECO:0000259" key="9">
    <source>
        <dbReference type="PROSITE" id="PS50067"/>
    </source>
</evidence>
<evidence type="ECO:0000256" key="6">
    <source>
        <dbReference type="RuleBase" id="RU000394"/>
    </source>
</evidence>
<feature type="coiled-coil region" evidence="7">
    <location>
        <begin position="547"/>
        <end position="618"/>
    </location>
</feature>
<evidence type="ECO:0000256" key="3">
    <source>
        <dbReference type="ARBA" id="ARBA00023054"/>
    </source>
</evidence>
<dbReference type="InterPro" id="IPR001752">
    <property type="entry name" value="Kinesin_motor_dom"/>
</dbReference>
<comment type="caution">
    <text evidence="10">The sequence shown here is derived from an EMBL/GenBank/DDBJ whole genome shotgun (WGS) entry which is preliminary data.</text>
</comment>
<keyword evidence="3 7" id="KW-0175">Coiled coil</keyword>
<name>A0A813LZ39_POLGL</name>
<dbReference type="PANTHER" id="PTHR47968">
    <property type="entry name" value="CENTROMERE PROTEIN E"/>
    <property type="match status" value="1"/>
</dbReference>
<keyword evidence="1 5" id="KW-0547">Nucleotide-binding</keyword>
<dbReference type="Gene3D" id="3.40.850.10">
    <property type="entry name" value="Kinesin motor domain"/>
    <property type="match status" value="1"/>
</dbReference>
<feature type="compositionally biased region" description="Basic and acidic residues" evidence="8">
    <location>
        <begin position="747"/>
        <end position="760"/>
    </location>
</feature>
<organism evidence="10 11">
    <name type="scientific">Polarella glacialis</name>
    <name type="common">Dinoflagellate</name>
    <dbReference type="NCBI Taxonomy" id="89957"/>
    <lineage>
        <taxon>Eukaryota</taxon>
        <taxon>Sar</taxon>
        <taxon>Alveolata</taxon>
        <taxon>Dinophyceae</taxon>
        <taxon>Suessiales</taxon>
        <taxon>Suessiaceae</taxon>
        <taxon>Polarella</taxon>
    </lineage>
</organism>
<comment type="similarity">
    <text evidence="5 6">Belongs to the TRAFAC class myosin-kinesin ATPase superfamily. Kinesin family.</text>
</comment>
<dbReference type="EMBL" id="CAJNNW010037039">
    <property type="protein sequence ID" value="CAE8738972.1"/>
    <property type="molecule type" value="Genomic_DNA"/>
</dbReference>
<dbReference type="InterPro" id="IPR027417">
    <property type="entry name" value="P-loop_NTPase"/>
</dbReference>
<dbReference type="PROSITE" id="PS00411">
    <property type="entry name" value="KINESIN_MOTOR_1"/>
    <property type="match status" value="1"/>
</dbReference>
<accession>A0A813LZ39</accession>
<dbReference type="PROSITE" id="PS50067">
    <property type="entry name" value="KINESIN_MOTOR_2"/>
    <property type="match status" value="1"/>
</dbReference>
<dbReference type="GO" id="GO:0007018">
    <property type="term" value="P:microtubule-based movement"/>
    <property type="evidence" value="ECO:0007669"/>
    <property type="project" value="InterPro"/>
</dbReference>
<feature type="compositionally biased region" description="Polar residues" evidence="8">
    <location>
        <begin position="728"/>
        <end position="743"/>
    </location>
</feature>
<keyword evidence="6" id="KW-0493">Microtubule</keyword>
<dbReference type="AlphaFoldDB" id="A0A813LZ39"/>
<dbReference type="Proteomes" id="UP000626109">
    <property type="component" value="Unassembled WGS sequence"/>
</dbReference>
<dbReference type="InterPro" id="IPR036961">
    <property type="entry name" value="Kinesin_motor_dom_sf"/>
</dbReference>
<evidence type="ECO:0000256" key="1">
    <source>
        <dbReference type="ARBA" id="ARBA00022741"/>
    </source>
</evidence>